<keyword evidence="4" id="KW-1185">Reference proteome</keyword>
<dbReference type="InterPro" id="IPR023582">
    <property type="entry name" value="Impact"/>
</dbReference>
<gene>
    <name evidence="3" type="ORF">ACFPIK_12230</name>
</gene>
<dbReference type="PANTHER" id="PTHR16301">
    <property type="entry name" value="IMPACT-RELATED"/>
    <property type="match status" value="1"/>
</dbReference>
<dbReference type="Proteomes" id="UP001596163">
    <property type="component" value="Unassembled WGS sequence"/>
</dbReference>
<dbReference type="SUPFAM" id="SSF54211">
    <property type="entry name" value="Ribosomal protein S5 domain 2-like"/>
    <property type="match status" value="1"/>
</dbReference>
<dbReference type="Gene3D" id="3.30.230.30">
    <property type="entry name" value="Impact, N-terminal domain"/>
    <property type="match status" value="1"/>
</dbReference>
<reference evidence="4" key="1">
    <citation type="journal article" date="2019" name="Int. J. Syst. Evol. Microbiol.">
        <title>The Global Catalogue of Microorganisms (GCM) 10K type strain sequencing project: providing services to taxonomists for standard genome sequencing and annotation.</title>
        <authorList>
            <consortium name="The Broad Institute Genomics Platform"/>
            <consortium name="The Broad Institute Genome Sequencing Center for Infectious Disease"/>
            <person name="Wu L."/>
            <person name="Ma J."/>
        </authorList>
    </citation>
    <scope>NUCLEOTIDE SEQUENCE [LARGE SCALE GENOMIC DNA]</scope>
    <source>
        <strain evidence="4">CGMCC 1.7030</strain>
    </source>
</reference>
<dbReference type="Pfam" id="PF01205">
    <property type="entry name" value="Impact_N"/>
    <property type="match status" value="1"/>
</dbReference>
<dbReference type="InterPro" id="IPR020568">
    <property type="entry name" value="Ribosomal_Su5_D2-typ_SF"/>
</dbReference>
<name>A0ABW0BZN0_9BACT</name>
<accession>A0ABW0BZN0</accession>
<comment type="caution">
    <text evidence="3">The sequence shown here is derived from an EMBL/GenBank/DDBJ whole genome shotgun (WGS) entry which is preliminary data.</text>
</comment>
<evidence type="ECO:0000313" key="4">
    <source>
        <dbReference type="Proteomes" id="UP001596163"/>
    </source>
</evidence>
<evidence type="ECO:0000256" key="1">
    <source>
        <dbReference type="ARBA" id="ARBA00007665"/>
    </source>
</evidence>
<organism evidence="3 4">
    <name type="scientific">Algoriphagus aquatilis</name>
    <dbReference type="NCBI Taxonomy" id="490186"/>
    <lineage>
        <taxon>Bacteria</taxon>
        <taxon>Pseudomonadati</taxon>
        <taxon>Bacteroidota</taxon>
        <taxon>Cytophagia</taxon>
        <taxon>Cytophagales</taxon>
        <taxon>Cyclobacteriaceae</taxon>
        <taxon>Algoriphagus</taxon>
    </lineage>
</organism>
<sequence>MSKPLDQDAFLTISRKSTGLYKDKGSKFLYFSFPVENEEEIKTELAILRKIYFDASHHCYAWVLGPKGTQFRANDDGEPNHSAGDPILGQIRSHQLTNVLIVVVRYFGGTKLGVSGLIQAYKISASMAIEDSDIIEKRVMEDLVIQFGYPQMNEVMKIVKSESLEIKNQILGLDCQITLRMRKGILVLVKEKLEEIESLVVKSD</sequence>
<dbReference type="RefSeq" id="WP_377915637.1">
    <property type="nucleotide sequence ID" value="NZ_JBHSKS010000009.1"/>
</dbReference>
<dbReference type="PANTHER" id="PTHR16301:SF20">
    <property type="entry name" value="IMPACT FAMILY MEMBER YIGZ"/>
    <property type="match status" value="1"/>
</dbReference>
<dbReference type="PROSITE" id="PS00910">
    <property type="entry name" value="UPF0029"/>
    <property type="match status" value="1"/>
</dbReference>
<dbReference type="InterPro" id="IPR001498">
    <property type="entry name" value="Impact_N"/>
</dbReference>
<proteinExistence type="inferred from homology"/>
<comment type="similarity">
    <text evidence="1">Belongs to the IMPACT family.</text>
</comment>
<evidence type="ECO:0000313" key="3">
    <source>
        <dbReference type="EMBL" id="MFC5192535.1"/>
    </source>
</evidence>
<evidence type="ECO:0000259" key="2">
    <source>
        <dbReference type="Pfam" id="PF01205"/>
    </source>
</evidence>
<feature type="domain" description="Impact N-terminal" evidence="2">
    <location>
        <begin position="24"/>
        <end position="129"/>
    </location>
</feature>
<dbReference type="EMBL" id="JBHSKS010000009">
    <property type="protein sequence ID" value="MFC5192535.1"/>
    <property type="molecule type" value="Genomic_DNA"/>
</dbReference>
<protein>
    <submittedName>
        <fullName evidence="3">IMPACT family protein</fullName>
    </submittedName>
</protein>
<dbReference type="InterPro" id="IPR036956">
    <property type="entry name" value="Impact_N_sf"/>
</dbReference>
<dbReference type="InterPro" id="IPR020569">
    <property type="entry name" value="UPF0029_Impact_CS"/>
</dbReference>